<dbReference type="EMBL" id="AKHW03006558">
    <property type="protein sequence ID" value="KYO19756.1"/>
    <property type="molecule type" value="Genomic_DNA"/>
</dbReference>
<feature type="region of interest" description="Disordered" evidence="1">
    <location>
        <begin position="173"/>
        <end position="200"/>
    </location>
</feature>
<protein>
    <recommendedName>
        <fullName evidence="4">Centrosomal protein of 128 kDa</fullName>
    </recommendedName>
</protein>
<name>A0A151M5F9_ALLMI</name>
<sequence length="282" mass="31849">MLSLCSNYSGHNCVPNGKLMTSITVSLRKTKENLERPPPPGGSPGLQDFKTSMAESSSDSDSFRRHRVGSRGPLRATHIRARNHGTEEVTEKIHTLASTLQDTNRNLKHVDQMLGQYREYNREQTEAIATLKETLEESISQLRSQRLSRNSGMRSASLSSLCTSDLDGEAIVGSHHFQPTSPLRDYGDSRGTRRRRSRSATVRFVDETDNLDQLHCLHQSLRDLTSEQVRLGDDISRELSRRNRTDAETKKTLAELSEKIIESQRQETKGTQRPNCLWCLST</sequence>
<evidence type="ECO:0008006" key="4">
    <source>
        <dbReference type="Google" id="ProtNLM"/>
    </source>
</evidence>
<feature type="region of interest" description="Disordered" evidence="1">
    <location>
        <begin position="32"/>
        <end position="77"/>
    </location>
</feature>
<dbReference type="GO" id="GO:0000922">
    <property type="term" value="C:spindle pole"/>
    <property type="evidence" value="ECO:0007669"/>
    <property type="project" value="TreeGrafter"/>
</dbReference>
<dbReference type="eggNOG" id="ENOG502QRR8">
    <property type="taxonomic scope" value="Eukaryota"/>
</dbReference>
<evidence type="ECO:0000256" key="1">
    <source>
        <dbReference type="SAM" id="MobiDB-lite"/>
    </source>
</evidence>
<dbReference type="AlphaFoldDB" id="A0A151M5F9"/>
<keyword evidence="3" id="KW-1185">Reference proteome</keyword>
<gene>
    <name evidence="2" type="ORF">Y1Q_0021030</name>
</gene>
<dbReference type="Proteomes" id="UP000050525">
    <property type="component" value="Unassembled WGS sequence"/>
</dbReference>
<proteinExistence type="predicted"/>
<dbReference type="PANTHER" id="PTHR46657">
    <property type="entry name" value="CENTROSOMAL PROTEIN OF 128 KDA"/>
    <property type="match status" value="1"/>
</dbReference>
<evidence type="ECO:0000313" key="2">
    <source>
        <dbReference type="EMBL" id="KYO19756.1"/>
    </source>
</evidence>
<dbReference type="InterPro" id="IPR026652">
    <property type="entry name" value="CEP128"/>
</dbReference>
<dbReference type="PANTHER" id="PTHR46657:SF1">
    <property type="entry name" value="CENTROSOMAL PROTEIN OF 128 KDA"/>
    <property type="match status" value="1"/>
</dbReference>
<evidence type="ECO:0000313" key="3">
    <source>
        <dbReference type="Proteomes" id="UP000050525"/>
    </source>
</evidence>
<organism evidence="2 3">
    <name type="scientific">Alligator mississippiensis</name>
    <name type="common">American alligator</name>
    <dbReference type="NCBI Taxonomy" id="8496"/>
    <lineage>
        <taxon>Eukaryota</taxon>
        <taxon>Metazoa</taxon>
        <taxon>Chordata</taxon>
        <taxon>Craniata</taxon>
        <taxon>Vertebrata</taxon>
        <taxon>Euteleostomi</taxon>
        <taxon>Archelosauria</taxon>
        <taxon>Archosauria</taxon>
        <taxon>Crocodylia</taxon>
        <taxon>Alligatoridae</taxon>
        <taxon>Alligatorinae</taxon>
        <taxon>Alligator</taxon>
    </lineage>
</organism>
<reference evidence="2 3" key="1">
    <citation type="journal article" date="2012" name="Genome Biol.">
        <title>Sequencing three crocodilian genomes to illuminate the evolution of archosaurs and amniotes.</title>
        <authorList>
            <person name="St John J.A."/>
            <person name="Braun E.L."/>
            <person name="Isberg S.R."/>
            <person name="Miles L.G."/>
            <person name="Chong A.Y."/>
            <person name="Gongora J."/>
            <person name="Dalzell P."/>
            <person name="Moran C."/>
            <person name="Bed'hom B."/>
            <person name="Abzhanov A."/>
            <person name="Burgess S.C."/>
            <person name="Cooksey A.M."/>
            <person name="Castoe T.A."/>
            <person name="Crawford N.G."/>
            <person name="Densmore L.D."/>
            <person name="Drew J.C."/>
            <person name="Edwards S.V."/>
            <person name="Faircloth B.C."/>
            <person name="Fujita M.K."/>
            <person name="Greenwold M.J."/>
            <person name="Hoffmann F.G."/>
            <person name="Howard J.M."/>
            <person name="Iguchi T."/>
            <person name="Janes D.E."/>
            <person name="Khan S.Y."/>
            <person name="Kohno S."/>
            <person name="de Koning A.J."/>
            <person name="Lance S.L."/>
            <person name="McCarthy F.M."/>
            <person name="McCormack J.E."/>
            <person name="Merchant M.E."/>
            <person name="Peterson D.G."/>
            <person name="Pollock D.D."/>
            <person name="Pourmand N."/>
            <person name="Raney B.J."/>
            <person name="Roessler K.A."/>
            <person name="Sanford J.R."/>
            <person name="Sawyer R.H."/>
            <person name="Schmidt C.J."/>
            <person name="Triplett E.W."/>
            <person name="Tuberville T.D."/>
            <person name="Venegas-Anaya M."/>
            <person name="Howard J.T."/>
            <person name="Jarvis E.D."/>
            <person name="Guillette L.J.Jr."/>
            <person name="Glenn T.C."/>
            <person name="Green R.E."/>
            <person name="Ray D.A."/>
        </authorList>
    </citation>
    <scope>NUCLEOTIDE SEQUENCE [LARGE SCALE GENOMIC DNA]</scope>
    <source>
        <strain evidence="2">KSC_2009_1</strain>
    </source>
</reference>
<dbReference type="GO" id="GO:0005814">
    <property type="term" value="C:centriole"/>
    <property type="evidence" value="ECO:0007669"/>
    <property type="project" value="TreeGrafter"/>
</dbReference>
<accession>A0A151M5F9</accession>
<comment type="caution">
    <text evidence="2">The sequence shown here is derived from an EMBL/GenBank/DDBJ whole genome shotgun (WGS) entry which is preliminary data.</text>
</comment>
<dbReference type="STRING" id="8496.A0A151M5F9"/>